<feature type="domain" description="Multi-ubiquitin" evidence="1">
    <location>
        <begin position="97"/>
        <end position="168"/>
    </location>
</feature>
<dbReference type="EMBL" id="NBXA01000043">
    <property type="protein sequence ID" value="RFA06870.1"/>
    <property type="molecule type" value="Genomic_DNA"/>
</dbReference>
<accession>A0A3E0VBW7</accession>
<dbReference type="AlphaFoldDB" id="A0A3E0VBW7"/>
<dbReference type="Proteomes" id="UP000256709">
    <property type="component" value="Unassembled WGS sequence"/>
</dbReference>
<gene>
    <name evidence="2" type="ORF">B7R21_18070</name>
</gene>
<reference evidence="2 3" key="1">
    <citation type="submission" date="2017-04" db="EMBL/GenBank/DDBJ databases">
        <title>Comparative genome analysis of Subtercola boreus.</title>
        <authorList>
            <person name="Cho Y.-J."/>
            <person name="Cho A."/>
            <person name="Kim O.-S."/>
            <person name="Lee J.-I."/>
        </authorList>
    </citation>
    <scope>NUCLEOTIDE SEQUENCE [LARGE SCALE GENOMIC DNA]</scope>
    <source>
        <strain evidence="2 3">P27444</strain>
    </source>
</reference>
<evidence type="ECO:0000313" key="3">
    <source>
        <dbReference type="Proteomes" id="UP000256709"/>
    </source>
</evidence>
<protein>
    <recommendedName>
        <fullName evidence="1">Multi-ubiquitin domain-containing protein</fullName>
    </recommendedName>
</protein>
<proteinExistence type="predicted"/>
<evidence type="ECO:0000313" key="2">
    <source>
        <dbReference type="EMBL" id="RFA06870.1"/>
    </source>
</evidence>
<evidence type="ECO:0000259" key="1">
    <source>
        <dbReference type="Pfam" id="PF14452"/>
    </source>
</evidence>
<dbReference type="InterPro" id="IPR027802">
    <property type="entry name" value="Multi-ubiquitin_dom"/>
</dbReference>
<sequence>MTALHRFVERAREGKVRRRRGTLELKGQGWGSSCLSCSRTSVRQNLRKNRSPFFTSTTGTVLVCTRVSEHADTRTLSKGANLMSVADTARRPTNSEFAFTINGELVVVPKQEVSFAEVVAIAYPVPGPDEMTYTVTYRHAKGAIHEGHLVEGQFVEIRKEGTEFDVYSTIRS</sequence>
<name>A0A3E0VBW7_9MICO</name>
<comment type="caution">
    <text evidence="2">The sequence shown here is derived from an EMBL/GenBank/DDBJ whole genome shotgun (WGS) entry which is preliminary data.</text>
</comment>
<organism evidence="2 3">
    <name type="scientific">Subtercola boreus</name>
    <dbReference type="NCBI Taxonomy" id="120213"/>
    <lineage>
        <taxon>Bacteria</taxon>
        <taxon>Bacillati</taxon>
        <taxon>Actinomycetota</taxon>
        <taxon>Actinomycetes</taxon>
        <taxon>Micrococcales</taxon>
        <taxon>Microbacteriaceae</taxon>
        <taxon>Subtercola</taxon>
    </lineage>
</organism>
<dbReference type="Pfam" id="PF14452">
    <property type="entry name" value="Multi_ubiq"/>
    <property type="match status" value="1"/>
</dbReference>
<dbReference type="OrthoDB" id="512401at2"/>